<proteinExistence type="predicted"/>
<evidence type="ECO:0000256" key="2">
    <source>
        <dbReference type="SAM" id="Phobius"/>
    </source>
</evidence>
<evidence type="ECO:0000313" key="4">
    <source>
        <dbReference type="Proteomes" id="UP000316639"/>
    </source>
</evidence>
<evidence type="ECO:0000256" key="1">
    <source>
        <dbReference type="SAM" id="MobiDB-lite"/>
    </source>
</evidence>
<sequence length="110" mass="11137">MLSIVAGVCAIVMAVLIGLCPLLMIVLRGIDGAKDRQLVIHALCELVVGALTAVVQLPGKLAQSFLDVVLSARGAGNPAPPPVEPSPAPPVISPAPALGNEQTPPAEPRP</sequence>
<keyword evidence="2" id="KW-0812">Transmembrane</keyword>
<dbReference type="RefSeq" id="WP_146357898.1">
    <property type="nucleotide sequence ID" value="NZ_VOBR01000026.1"/>
</dbReference>
<gene>
    <name evidence="3" type="ORF">FKR81_32475</name>
</gene>
<feature type="transmembrane region" description="Helical" evidence="2">
    <location>
        <begin position="6"/>
        <end position="26"/>
    </location>
</feature>
<feature type="region of interest" description="Disordered" evidence="1">
    <location>
        <begin position="76"/>
        <end position="110"/>
    </location>
</feature>
<accession>A0A563EL17</accession>
<name>A0A563EL17_9PSEU</name>
<reference evidence="3 4" key="1">
    <citation type="submission" date="2019-07" db="EMBL/GenBank/DDBJ databases">
        <title>Lentzea xizangensis sp. nov., isolated from Qinghai-Tibetan Plateau Soils.</title>
        <authorList>
            <person name="Huang J."/>
        </authorList>
    </citation>
    <scope>NUCLEOTIDE SEQUENCE [LARGE SCALE GENOMIC DNA]</scope>
    <source>
        <strain evidence="3 4">FXJ1.1311</strain>
    </source>
</reference>
<comment type="caution">
    <text evidence="3">The sequence shown here is derived from an EMBL/GenBank/DDBJ whole genome shotgun (WGS) entry which is preliminary data.</text>
</comment>
<evidence type="ECO:0000313" key="3">
    <source>
        <dbReference type="EMBL" id="TWP47430.1"/>
    </source>
</evidence>
<keyword evidence="4" id="KW-1185">Reference proteome</keyword>
<dbReference type="Proteomes" id="UP000316639">
    <property type="component" value="Unassembled WGS sequence"/>
</dbReference>
<dbReference type="EMBL" id="VOBR01000026">
    <property type="protein sequence ID" value="TWP47430.1"/>
    <property type="molecule type" value="Genomic_DNA"/>
</dbReference>
<protein>
    <submittedName>
        <fullName evidence="3">Uncharacterized protein</fullName>
    </submittedName>
</protein>
<dbReference type="AlphaFoldDB" id="A0A563EL17"/>
<organism evidence="3 4">
    <name type="scientific">Lentzea tibetensis</name>
    <dbReference type="NCBI Taxonomy" id="2591470"/>
    <lineage>
        <taxon>Bacteria</taxon>
        <taxon>Bacillati</taxon>
        <taxon>Actinomycetota</taxon>
        <taxon>Actinomycetes</taxon>
        <taxon>Pseudonocardiales</taxon>
        <taxon>Pseudonocardiaceae</taxon>
        <taxon>Lentzea</taxon>
    </lineage>
</organism>
<keyword evidence="2" id="KW-1133">Transmembrane helix</keyword>
<feature type="transmembrane region" description="Helical" evidence="2">
    <location>
        <begin position="38"/>
        <end position="57"/>
    </location>
</feature>
<feature type="compositionally biased region" description="Pro residues" evidence="1">
    <location>
        <begin position="78"/>
        <end position="93"/>
    </location>
</feature>
<keyword evidence="2" id="KW-0472">Membrane</keyword>